<proteinExistence type="predicted"/>
<feature type="compositionally biased region" description="Low complexity" evidence="5">
    <location>
        <begin position="224"/>
        <end position="233"/>
    </location>
</feature>
<evidence type="ECO:0000313" key="11">
    <source>
        <dbReference type="Proteomes" id="UP000435112"/>
    </source>
</evidence>
<dbReference type="EMBL" id="QXFU01002137">
    <property type="protein sequence ID" value="KAE8989921.1"/>
    <property type="molecule type" value="Genomic_DNA"/>
</dbReference>
<evidence type="ECO:0000313" key="6">
    <source>
        <dbReference type="EMBL" id="KAE8988440.1"/>
    </source>
</evidence>
<evidence type="ECO:0000313" key="10">
    <source>
        <dbReference type="Proteomes" id="UP000434957"/>
    </source>
</evidence>
<keyword evidence="2" id="KW-0548">Nucleotidyltransferase</keyword>
<dbReference type="Gene3D" id="3.30.70.270">
    <property type="match status" value="1"/>
</dbReference>
<sequence length="641" mass="73338">MGYTLEQGDQWALAEDIQVLLFEEDLRFFNDIFSEEAEFRPNITVIALRQVTARHCPPETRGVLMDELMQLRKKKGTSVREYSREFRTLLRMIPFLEHGENEAVPEADVVRMYKNGMPVDWQVELHRISRGWDLQSMEAQFELIERNERDSELLRGSRNRHRDQQPRQRANEKKDNNQRPRNNNQGRSEKYCGFCKRNNHNGTECFRDPKSPAYRPRNNGGGQPQPNRNQPGRNLGGGGNRSGYNRYNNDASMAAKQEQISDMAAMVKTLKRRQDDEFAATQFYDTSPHHTMASMVETAAIMPEADPRMEVEVQIGSVRLTALLDTGCTNSAIDQRTLDTLQNDVVLEREKAHFRKADNTIGQTTHRATATMKLLGFSNTRTCSHSFRVAKTLLYPVMLGKDFMWHQKMVIDFEDCTLKWDGIEIKMPTSRKVENRAAAALAADMECRAEITIDEPEEEPRRNLIATRRLSEEQMTTILHLLDKFPVLFSGKLGTFRKEPYVIPLCPDAEPYAGKPFPIPLAYVEATRKGIERLVAFGVLEQDSSSEWASPAFVIPKKDGTVRLDCDFRQLNKRLRRSYYPVRSVPEMIRSVPKPKFVSAFDVPLSYYTRVLAKRNQEATATVVAGVGKFVTADGSFHRAG</sequence>
<organism evidence="7 11">
    <name type="scientific">Phytophthora rubi</name>
    <dbReference type="NCBI Taxonomy" id="129364"/>
    <lineage>
        <taxon>Eukaryota</taxon>
        <taxon>Sar</taxon>
        <taxon>Stramenopiles</taxon>
        <taxon>Oomycota</taxon>
        <taxon>Peronosporomycetes</taxon>
        <taxon>Peronosporales</taxon>
        <taxon>Peronosporaceae</taxon>
        <taxon>Phytophthora</taxon>
    </lineage>
</organism>
<keyword evidence="4" id="KW-0255">Endonuclease</keyword>
<evidence type="ECO:0000256" key="3">
    <source>
        <dbReference type="ARBA" id="ARBA00022722"/>
    </source>
</evidence>
<dbReference type="SUPFAM" id="SSF56672">
    <property type="entry name" value="DNA/RNA polymerases"/>
    <property type="match status" value="1"/>
</dbReference>
<dbReference type="CDD" id="cd00303">
    <property type="entry name" value="retropepsin_like"/>
    <property type="match status" value="1"/>
</dbReference>
<evidence type="ECO:0008006" key="12">
    <source>
        <dbReference type="Google" id="ProtNLM"/>
    </source>
</evidence>
<name>A0A6A3J688_9STRA</name>
<dbReference type="PANTHER" id="PTHR37984">
    <property type="entry name" value="PROTEIN CBG26694"/>
    <property type="match status" value="1"/>
</dbReference>
<keyword evidence="1" id="KW-0808">Transferase</keyword>
<dbReference type="PANTHER" id="PTHR37984:SF5">
    <property type="entry name" value="PROTEIN NYNRIN-LIKE"/>
    <property type="match status" value="1"/>
</dbReference>
<keyword evidence="3" id="KW-0540">Nuclease</keyword>
<evidence type="ECO:0000256" key="1">
    <source>
        <dbReference type="ARBA" id="ARBA00022679"/>
    </source>
</evidence>
<accession>A0A6A3J688</accession>
<dbReference type="EMBL" id="QXFT01002448">
    <property type="protein sequence ID" value="KAE9298122.1"/>
    <property type="molecule type" value="Genomic_DNA"/>
</dbReference>
<dbReference type="SUPFAM" id="SSF50630">
    <property type="entry name" value="Acid proteases"/>
    <property type="match status" value="1"/>
</dbReference>
<gene>
    <name evidence="6" type="ORF">PR001_g22039</name>
    <name evidence="7" type="ORF">PR002_g21304</name>
    <name evidence="8" type="ORF">PR003_g23323</name>
</gene>
<dbReference type="GO" id="GO:0016779">
    <property type="term" value="F:nucleotidyltransferase activity"/>
    <property type="evidence" value="ECO:0007669"/>
    <property type="project" value="UniProtKB-KW"/>
</dbReference>
<reference evidence="9 11" key="1">
    <citation type="submission" date="2018-09" db="EMBL/GenBank/DDBJ databases">
        <title>Genomic investigation of the strawberry pathogen Phytophthora fragariae indicates pathogenicity is determined by transcriptional variation in three key races.</title>
        <authorList>
            <person name="Adams T.M."/>
            <person name="Armitage A.D."/>
            <person name="Sobczyk M.K."/>
            <person name="Bates H.J."/>
            <person name="Dunwell J.M."/>
            <person name="Nellist C.F."/>
            <person name="Harrison R.J."/>
        </authorList>
    </citation>
    <scope>NUCLEOTIDE SEQUENCE [LARGE SCALE GENOMIC DNA]</scope>
    <source>
        <strain evidence="6 9">SCRP249</strain>
        <strain evidence="7 11">SCRP324</strain>
        <strain evidence="8 10">SCRP333</strain>
    </source>
</reference>
<dbReference type="Proteomes" id="UP000434957">
    <property type="component" value="Unassembled WGS sequence"/>
</dbReference>
<dbReference type="AlphaFoldDB" id="A0A6A3J688"/>
<evidence type="ECO:0000256" key="4">
    <source>
        <dbReference type="ARBA" id="ARBA00022759"/>
    </source>
</evidence>
<keyword evidence="4" id="KW-0378">Hydrolase</keyword>
<dbReference type="Proteomes" id="UP000435112">
    <property type="component" value="Unassembled WGS sequence"/>
</dbReference>
<dbReference type="Gene3D" id="2.40.70.10">
    <property type="entry name" value="Acid Proteases"/>
    <property type="match status" value="1"/>
</dbReference>
<evidence type="ECO:0000313" key="8">
    <source>
        <dbReference type="EMBL" id="KAE9298122.1"/>
    </source>
</evidence>
<dbReference type="EMBL" id="QXFV01002396">
    <property type="protein sequence ID" value="KAE8988440.1"/>
    <property type="molecule type" value="Genomic_DNA"/>
</dbReference>
<keyword evidence="10" id="KW-1185">Reference proteome</keyword>
<dbReference type="Proteomes" id="UP000429607">
    <property type="component" value="Unassembled WGS sequence"/>
</dbReference>
<evidence type="ECO:0000256" key="2">
    <source>
        <dbReference type="ARBA" id="ARBA00022695"/>
    </source>
</evidence>
<dbReference type="OrthoDB" id="107875at2759"/>
<evidence type="ECO:0000313" key="9">
    <source>
        <dbReference type="Proteomes" id="UP000429607"/>
    </source>
</evidence>
<comment type="caution">
    <text evidence="7">The sequence shown here is derived from an EMBL/GenBank/DDBJ whole genome shotgun (WGS) entry which is preliminary data.</text>
</comment>
<protein>
    <recommendedName>
        <fullName evidence="12">Retrotransposon gag domain-containing protein</fullName>
    </recommendedName>
</protein>
<evidence type="ECO:0000256" key="5">
    <source>
        <dbReference type="SAM" id="MobiDB-lite"/>
    </source>
</evidence>
<dbReference type="InterPro" id="IPR021109">
    <property type="entry name" value="Peptidase_aspartic_dom_sf"/>
</dbReference>
<feature type="compositionally biased region" description="Basic and acidic residues" evidence="5">
    <location>
        <begin position="162"/>
        <end position="178"/>
    </location>
</feature>
<dbReference type="InterPro" id="IPR043128">
    <property type="entry name" value="Rev_trsase/Diguanyl_cyclase"/>
</dbReference>
<dbReference type="GO" id="GO:0004519">
    <property type="term" value="F:endonuclease activity"/>
    <property type="evidence" value="ECO:0007669"/>
    <property type="project" value="UniProtKB-KW"/>
</dbReference>
<feature type="region of interest" description="Disordered" evidence="5">
    <location>
        <begin position="152"/>
        <end position="248"/>
    </location>
</feature>
<evidence type="ECO:0000313" key="7">
    <source>
        <dbReference type="EMBL" id="KAE8989921.1"/>
    </source>
</evidence>
<dbReference type="InterPro" id="IPR050951">
    <property type="entry name" value="Retrovirus_Pol_polyprotein"/>
</dbReference>
<dbReference type="Gene3D" id="3.10.10.10">
    <property type="entry name" value="HIV Type 1 Reverse Transcriptase, subunit A, domain 1"/>
    <property type="match status" value="1"/>
</dbReference>
<dbReference type="InterPro" id="IPR043502">
    <property type="entry name" value="DNA/RNA_pol_sf"/>
</dbReference>